<dbReference type="PANTHER" id="PTHR43133">
    <property type="entry name" value="RNA POLYMERASE ECF-TYPE SIGMA FACTO"/>
    <property type="match status" value="1"/>
</dbReference>
<keyword evidence="3" id="KW-0731">Sigma factor</keyword>
<gene>
    <name evidence="7" type="ORF">EBB_04315</name>
</gene>
<dbReference type="Gene3D" id="1.10.10.10">
    <property type="entry name" value="Winged helix-like DNA-binding domain superfamily/Winged helix DNA-binding domain"/>
    <property type="match status" value="1"/>
</dbReference>
<dbReference type="InterPro" id="IPR013249">
    <property type="entry name" value="RNA_pol_sigma70_r4_t2"/>
</dbReference>
<dbReference type="InterPro" id="IPR039425">
    <property type="entry name" value="RNA_pol_sigma-70-like"/>
</dbReference>
<dbReference type="PANTHER" id="PTHR43133:SF63">
    <property type="entry name" value="RNA POLYMERASE SIGMA FACTOR FECI-RELATED"/>
    <property type="match status" value="1"/>
</dbReference>
<dbReference type="Gene3D" id="1.10.1740.10">
    <property type="match status" value="1"/>
</dbReference>
<keyword evidence="4" id="KW-0804">Transcription</keyword>
<dbReference type="Pfam" id="PF08281">
    <property type="entry name" value="Sigma70_r4_2"/>
    <property type="match status" value="1"/>
</dbReference>
<keyword evidence="2" id="KW-0805">Transcription regulation</keyword>
<dbReference type="Proteomes" id="UP000641152">
    <property type="component" value="Unassembled WGS sequence"/>
</dbReference>
<comment type="caution">
    <text evidence="7">The sequence shown here is derived from an EMBL/GenBank/DDBJ whole genome shotgun (WGS) entry which is preliminary data.</text>
</comment>
<dbReference type="InterPro" id="IPR036388">
    <property type="entry name" value="WH-like_DNA-bd_sf"/>
</dbReference>
<protein>
    <submittedName>
        <fullName evidence="7">RNA polymerase sigma factor</fullName>
    </submittedName>
</protein>
<organism evidence="7 8">
    <name type="scientific">Methylomonas fluvii</name>
    <dbReference type="NCBI Taxonomy" id="1854564"/>
    <lineage>
        <taxon>Bacteria</taxon>
        <taxon>Pseudomonadati</taxon>
        <taxon>Pseudomonadota</taxon>
        <taxon>Gammaproteobacteria</taxon>
        <taxon>Methylococcales</taxon>
        <taxon>Methylococcaceae</taxon>
        <taxon>Methylomonas</taxon>
    </lineage>
</organism>
<proteinExistence type="inferred from homology"/>
<sequence length="184" mass="21049">MAVNFLTSGLVVPKSKPSLFDRLFQRHSHELRTFAGLRGGNEFAEDLVQEAYLRLMQHPEPESIDNARAFLYRTIANLSVDQHRRQNVRDRFHAENNDDQALHDIPTPEPLPEDRLASEQELHALNGILQELPEATRNVFVLYRLEGLSHKEIGRRLGVSERNSVRLLGIAAQHVLLRFASLDD</sequence>
<evidence type="ECO:0000256" key="2">
    <source>
        <dbReference type="ARBA" id="ARBA00023015"/>
    </source>
</evidence>
<evidence type="ECO:0000313" key="7">
    <source>
        <dbReference type="EMBL" id="MBD9359784.1"/>
    </source>
</evidence>
<evidence type="ECO:0000313" key="8">
    <source>
        <dbReference type="Proteomes" id="UP000641152"/>
    </source>
</evidence>
<evidence type="ECO:0000259" key="5">
    <source>
        <dbReference type="Pfam" id="PF04542"/>
    </source>
</evidence>
<accession>A0ABR9DC25</accession>
<evidence type="ECO:0000256" key="3">
    <source>
        <dbReference type="ARBA" id="ARBA00023082"/>
    </source>
</evidence>
<evidence type="ECO:0000259" key="6">
    <source>
        <dbReference type="Pfam" id="PF08281"/>
    </source>
</evidence>
<dbReference type="SUPFAM" id="SSF88946">
    <property type="entry name" value="Sigma2 domain of RNA polymerase sigma factors"/>
    <property type="match status" value="1"/>
</dbReference>
<keyword evidence="8" id="KW-1185">Reference proteome</keyword>
<evidence type="ECO:0000256" key="4">
    <source>
        <dbReference type="ARBA" id="ARBA00023163"/>
    </source>
</evidence>
<name>A0ABR9DC25_9GAMM</name>
<reference evidence="7 8" key="1">
    <citation type="submission" date="2020-09" db="EMBL/GenBank/DDBJ databases">
        <title>Methylomonas albis sp. nov. and Methylomonas fluvii sp. nov.: Two cold-adapted methanotrophs from the River Elbe and an amended description of Methylovulum psychrotolerans strain Eb1.</title>
        <authorList>
            <person name="Bussmann I.K."/>
            <person name="Klings K.-W."/>
            <person name="Warnstedt J."/>
            <person name="Hoppert M."/>
            <person name="Saborowski A."/>
            <person name="Horn F."/>
            <person name="Liebner S."/>
        </authorList>
    </citation>
    <scope>NUCLEOTIDE SEQUENCE [LARGE SCALE GENOMIC DNA]</scope>
    <source>
        <strain evidence="7 8">EbB</strain>
    </source>
</reference>
<feature type="domain" description="RNA polymerase sigma-70 region 2" evidence="5">
    <location>
        <begin position="23"/>
        <end position="87"/>
    </location>
</feature>
<comment type="similarity">
    <text evidence="1">Belongs to the sigma-70 factor family. ECF subfamily.</text>
</comment>
<dbReference type="NCBIfam" id="TIGR02937">
    <property type="entry name" value="sigma70-ECF"/>
    <property type="match status" value="1"/>
</dbReference>
<feature type="domain" description="RNA polymerase sigma factor 70 region 4 type 2" evidence="6">
    <location>
        <begin position="125"/>
        <end position="163"/>
    </location>
</feature>
<dbReference type="InterPro" id="IPR014284">
    <property type="entry name" value="RNA_pol_sigma-70_dom"/>
</dbReference>
<evidence type="ECO:0000256" key="1">
    <source>
        <dbReference type="ARBA" id="ARBA00010641"/>
    </source>
</evidence>
<dbReference type="SUPFAM" id="SSF88659">
    <property type="entry name" value="Sigma3 and sigma4 domains of RNA polymerase sigma factors"/>
    <property type="match status" value="1"/>
</dbReference>
<dbReference type="Pfam" id="PF04542">
    <property type="entry name" value="Sigma70_r2"/>
    <property type="match status" value="1"/>
</dbReference>
<dbReference type="InterPro" id="IPR007627">
    <property type="entry name" value="RNA_pol_sigma70_r2"/>
</dbReference>
<dbReference type="InterPro" id="IPR013325">
    <property type="entry name" value="RNA_pol_sigma_r2"/>
</dbReference>
<dbReference type="EMBL" id="JACXST010000001">
    <property type="protein sequence ID" value="MBD9359784.1"/>
    <property type="molecule type" value="Genomic_DNA"/>
</dbReference>
<dbReference type="InterPro" id="IPR013324">
    <property type="entry name" value="RNA_pol_sigma_r3/r4-like"/>
</dbReference>